<dbReference type="SUPFAM" id="SSF51182">
    <property type="entry name" value="RmlC-like cupins"/>
    <property type="match status" value="1"/>
</dbReference>
<dbReference type="PANTHER" id="PTHR35848">
    <property type="entry name" value="OXALATE-BINDING PROTEIN"/>
    <property type="match status" value="1"/>
</dbReference>
<organism evidence="3">
    <name type="scientific">Paraconexibacter sp. AEG42_29</name>
    <dbReference type="NCBI Taxonomy" id="2997339"/>
    <lineage>
        <taxon>Bacteria</taxon>
        <taxon>Bacillati</taxon>
        <taxon>Actinomycetota</taxon>
        <taxon>Thermoleophilia</taxon>
        <taxon>Solirubrobacterales</taxon>
        <taxon>Paraconexibacteraceae</taxon>
        <taxon>Paraconexibacter</taxon>
    </lineage>
</organism>
<proteinExistence type="predicted"/>
<feature type="domain" description="Cupin type-2" evidence="2">
    <location>
        <begin position="207"/>
        <end position="262"/>
    </location>
</feature>
<dbReference type="AlphaFoldDB" id="A0AAU7AZG8"/>
<name>A0AAU7AZG8_9ACTN</name>
<dbReference type="KEGG" id="parq:DSM112329_04001"/>
<dbReference type="InterPro" id="IPR051610">
    <property type="entry name" value="GPI/OXD"/>
</dbReference>
<dbReference type="InterPro" id="IPR014710">
    <property type="entry name" value="RmlC-like_jellyroll"/>
</dbReference>
<dbReference type="Gene3D" id="2.60.120.10">
    <property type="entry name" value="Jelly Rolls"/>
    <property type="match status" value="2"/>
</dbReference>
<sequence>MSGTAHPNVVHLDELPVQRREAEDIAVDYVRLASAAGAIGIGATRYVVPPSRRMMPVHVHSDEEELFFVLEGSGLLWQDGVTYAVGAGDTIVHLAQTEAHTLVAGPDGLTVVAFGEGSRTNITYLPRPQAWWLGTRWIPADGPNPFRLEAALGPLELPGAPQTERPPTVRHLDAIELKVEVRPGYDIAERNLGRAVGSVRIGLRHDTLAPGTRSCPPHWHTGEEELFLVLDGDGTVELGDQRFGVRTGSVVVRPPNSGVAHSLLAGAGGLTYLAFGTRDPNDICFYPRSQKANVGGITFRLDVVDYWEGEDESPA</sequence>
<dbReference type="InterPro" id="IPR011051">
    <property type="entry name" value="RmlC_Cupin_sf"/>
</dbReference>
<dbReference type="InterPro" id="IPR013096">
    <property type="entry name" value="Cupin_2"/>
</dbReference>
<keyword evidence="1" id="KW-0479">Metal-binding</keyword>
<accession>A0AAU7AZG8</accession>
<evidence type="ECO:0000313" key="3">
    <source>
        <dbReference type="EMBL" id="XAY07122.1"/>
    </source>
</evidence>
<feature type="domain" description="Cupin type-2" evidence="2">
    <location>
        <begin position="46"/>
        <end position="92"/>
    </location>
</feature>
<dbReference type="EMBL" id="CP114014">
    <property type="protein sequence ID" value="XAY07122.1"/>
    <property type="molecule type" value="Genomic_DNA"/>
</dbReference>
<reference evidence="3" key="1">
    <citation type="submission" date="2022-12" db="EMBL/GenBank/DDBJ databases">
        <title>Paraconexibacter alkalitolerans sp. nov. and Baekduia alba sp. nov., isolated from soil and emended description of the genera Paraconexibacter (Chun et al., 2020) and Baekduia (An et al., 2020).</title>
        <authorList>
            <person name="Vieira S."/>
            <person name="Huber K.J."/>
            <person name="Geppert A."/>
            <person name="Wolf J."/>
            <person name="Neumann-Schaal M."/>
            <person name="Muesken M."/>
            <person name="Overmann J."/>
        </authorList>
    </citation>
    <scope>NUCLEOTIDE SEQUENCE</scope>
    <source>
        <strain evidence="3">AEG42_29</strain>
    </source>
</reference>
<gene>
    <name evidence="3" type="ORF">DSM112329_04001</name>
</gene>
<dbReference type="RefSeq" id="WP_354698328.1">
    <property type="nucleotide sequence ID" value="NZ_CP114014.1"/>
</dbReference>
<dbReference type="GO" id="GO:0046872">
    <property type="term" value="F:metal ion binding"/>
    <property type="evidence" value="ECO:0007669"/>
    <property type="project" value="UniProtKB-KW"/>
</dbReference>
<evidence type="ECO:0000259" key="2">
    <source>
        <dbReference type="Pfam" id="PF07883"/>
    </source>
</evidence>
<dbReference type="Pfam" id="PF07883">
    <property type="entry name" value="Cupin_2"/>
    <property type="match status" value="2"/>
</dbReference>
<dbReference type="PANTHER" id="PTHR35848:SF6">
    <property type="entry name" value="CUPIN TYPE-2 DOMAIN-CONTAINING PROTEIN"/>
    <property type="match status" value="1"/>
</dbReference>
<protein>
    <recommendedName>
        <fullName evidence="2">Cupin type-2 domain-containing protein</fullName>
    </recommendedName>
</protein>
<evidence type="ECO:0000256" key="1">
    <source>
        <dbReference type="ARBA" id="ARBA00022723"/>
    </source>
</evidence>